<evidence type="ECO:0000313" key="2">
    <source>
        <dbReference type="Proteomes" id="UP001066276"/>
    </source>
</evidence>
<evidence type="ECO:0000313" key="1">
    <source>
        <dbReference type="EMBL" id="KAJ1124194.1"/>
    </source>
</evidence>
<dbReference type="InterPro" id="IPR036514">
    <property type="entry name" value="SGNH_hydro_sf"/>
</dbReference>
<name>A0AAV7PAM6_PLEWA</name>
<gene>
    <name evidence="1" type="ORF">NDU88_002655</name>
</gene>
<dbReference type="Gene3D" id="3.40.50.1110">
    <property type="entry name" value="SGNH hydrolase"/>
    <property type="match status" value="1"/>
</dbReference>
<comment type="caution">
    <text evidence="1">The sequence shown here is derived from an EMBL/GenBank/DDBJ whole genome shotgun (WGS) entry which is preliminary data.</text>
</comment>
<proteinExistence type="predicted"/>
<dbReference type="SUPFAM" id="SSF52266">
    <property type="entry name" value="SGNH hydrolase"/>
    <property type="match status" value="1"/>
</dbReference>
<keyword evidence="2" id="KW-1185">Reference proteome</keyword>
<dbReference type="Proteomes" id="UP001066276">
    <property type="component" value="Chromosome 7"/>
</dbReference>
<organism evidence="1 2">
    <name type="scientific">Pleurodeles waltl</name>
    <name type="common">Iberian ribbed newt</name>
    <dbReference type="NCBI Taxonomy" id="8319"/>
    <lineage>
        <taxon>Eukaryota</taxon>
        <taxon>Metazoa</taxon>
        <taxon>Chordata</taxon>
        <taxon>Craniata</taxon>
        <taxon>Vertebrata</taxon>
        <taxon>Euteleostomi</taxon>
        <taxon>Amphibia</taxon>
        <taxon>Batrachia</taxon>
        <taxon>Caudata</taxon>
        <taxon>Salamandroidea</taxon>
        <taxon>Salamandridae</taxon>
        <taxon>Pleurodelinae</taxon>
        <taxon>Pleurodeles</taxon>
    </lineage>
</organism>
<sequence>MRYRVRWEGRGGMCWPEPLGTLERLKGRGDCPDVLLVHLGENDLVKRTGLDVLRDMKRDLTVVRQQWHGCHVIWTAFVPRQVWRGARKPGAIEKARRKIYKEMQTFCSEQGFAYMEHSDIRFEDKEFFRGDGVHLSFVGMELYLLQLKEFLRMTFRER</sequence>
<accession>A0AAV7PAM6</accession>
<reference evidence="1" key="1">
    <citation type="journal article" date="2022" name="bioRxiv">
        <title>Sequencing and chromosome-scale assembly of the giantPleurodeles waltlgenome.</title>
        <authorList>
            <person name="Brown T."/>
            <person name="Elewa A."/>
            <person name="Iarovenko S."/>
            <person name="Subramanian E."/>
            <person name="Araus A.J."/>
            <person name="Petzold A."/>
            <person name="Susuki M."/>
            <person name="Suzuki K.-i.T."/>
            <person name="Hayashi T."/>
            <person name="Toyoda A."/>
            <person name="Oliveira C."/>
            <person name="Osipova E."/>
            <person name="Leigh N.D."/>
            <person name="Simon A."/>
            <person name="Yun M.H."/>
        </authorList>
    </citation>
    <scope>NUCLEOTIDE SEQUENCE</scope>
    <source>
        <strain evidence="1">20211129_DDA</strain>
        <tissue evidence="1">Liver</tissue>
    </source>
</reference>
<evidence type="ECO:0008006" key="3">
    <source>
        <dbReference type="Google" id="ProtNLM"/>
    </source>
</evidence>
<dbReference type="CDD" id="cd00229">
    <property type="entry name" value="SGNH_hydrolase"/>
    <property type="match status" value="1"/>
</dbReference>
<protein>
    <recommendedName>
        <fullName evidence="3">SGNH hydrolase-type esterase domain-containing protein</fullName>
    </recommendedName>
</protein>
<dbReference type="AlphaFoldDB" id="A0AAV7PAM6"/>
<dbReference type="EMBL" id="JANPWB010000011">
    <property type="protein sequence ID" value="KAJ1124194.1"/>
    <property type="molecule type" value="Genomic_DNA"/>
</dbReference>